<dbReference type="Proteomes" id="UP000054729">
    <property type="component" value="Unassembled WGS sequence"/>
</dbReference>
<evidence type="ECO:0000313" key="4">
    <source>
        <dbReference type="Proteomes" id="UP000054729"/>
    </source>
</evidence>
<dbReference type="SUPFAM" id="SSF159594">
    <property type="entry name" value="XCC0632-like"/>
    <property type="match status" value="1"/>
</dbReference>
<feature type="chain" id="PRO_5006919983" evidence="1">
    <location>
        <begin position="25"/>
        <end position="200"/>
    </location>
</feature>
<evidence type="ECO:0000313" key="3">
    <source>
        <dbReference type="EMBL" id="KTD83087.1"/>
    </source>
</evidence>
<dbReference type="EMBL" id="LNZB01000002">
    <property type="protein sequence ID" value="KTD83087.1"/>
    <property type="molecule type" value="Genomic_DNA"/>
</dbReference>
<keyword evidence="1" id="KW-0732">Signal</keyword>
<sequence>MRLLTRCILVSLLIALCACSPVNLPESNDYQLTAFSAKQYTNKARGFTLQVSAPDAVAGYQTEQMMYMKKPFKLEAFAKNEWTAPPADMLFPLLVQSLQKTGYFYAVTSSPYSEKANYRLDTQLLSLKQNFTKKPSVLEFSAKVVLSNVESNRIVGSQMVSLEIPCPTDTPYGGVVAANQASYQFTATVAQFVVTHLKPH</sequence>
<dbReference type="OrthoDB" id="5624722at2"/>
<accession>A0A0W1AP29</accession>
<proteinExistence type="predicted"/>
<comment type="caution">
    <text evidence="3">The sequence shown here is derived from an EMBL/GenBank/DDBJ whole genome shotgun (WGS) entry which is preliminary data.</text>
</comment>
<organism evidence="3 4">
    <name type="scientific">Legionella waltersii</name>
    <dbReference type="NCBI Taxonomy" id="66969"/>
    <lineage>
        <taxon>Bacteria</taxon>
        <taxon>Pseudomonadati</taxon>
        <taxon>Pseudomonadota</taxon>
        <taxon>Gammaproteobacteria</taxon>
        <taxon>Legionellales</taxon>
        <taxon>Legionellaceae</taxon>
        <taxon>Legionella</taxon>
    </lineage>
</organism>
<evidence type="ECO:0000259" key="2">
    <source>
        <dbReference type="Pfam" id="PF03886"/>
    </source>
</evidence>
<feature type="signal peptide" evidence="1">
    <location>
        <begin position="1"/>
        <end position="24"/>
    </location>
</feature>
<dbReference type="RefSeq" id="WP_058478945.1">
    <property type="nucleotide sequence ID" value="NZ_CAAAIQ010000029.1"/>
</dbReference>
<dbReference type="PATRIC" id="fig|66969.6.peg.83"/>
<feature type="domain" description="ABC-type transport auxiliary lipoprotein component" evidence="2">
    <location>
        <begin position="30"/>
        <end position="190"/>
    </location>
</feature>
<dbReference type="Gene3D" id="3.40.50.10610">
    <property type="entry name" value="ABC-type transport auxiliary lipoprotein component"/>
    <property type="match status" value="1"/>
</dbReference>
<protein>
    <submittedName>
        <fullName evidence="3">Transport protein</fullName>
    </submittedName>
</protein>
<keyword evidence="4" id="KW-1185">Reference proteome</keyword>
<evidence type="ECO:0000256" key="1">
    <source>
        <dbReference type="SAM" id="SignalP"/>
    </source>
</evidence>
<gene>
    <name evidence="3" type="ORF">Lwal_0075</name>
</gene>
<reference evidence="3 4" key="1">
    <citation type="submission" date="2015-11" db="EMBL/GenBank/DDBJ databases">
        <title>Genomic analysis of 38 Legionella species identifies large and diverse effector repertoires.</title>
        <authorList>
            <person name="Burstein D."/>
            <person name="Amaro F."/>
            <person name="Zusman T."/>
            <person name="Lifshitz Z."/>
            <person name="Cohen O."/>
            <person name="Gilbert J.A."/>
            <person name="Pupko T."/>
            <person name="Shuman H.A."/>
            <person name="Segal G."/>
        </authorList>
    </citation>
    <scope>NUCLEOTIDE SEQUENCE [LARGE SCALE GENOMIC DNA]</scope>
    <source>
        <strain evidence="3 4">ATCC 51914</strain>
    </source>
</reference>
<dbReference type="Pfam" id="PF03886">
    <property type="entry name" value="ABC_trans_aux"/>
    <property type="match status" value="1"/>
</dbReference>
<name>A0A0W1AP29_9GAMM</name>
<dbReference type="STRING" id="66969.Lwal_0075"/>
<dbReference type="InterPro" id="IPR005586">
    <property type="entry name" value="ABC_trans_aux"/>
</dbReference>
<dbReference type="AlphaFoldDB" id="A0A0W1AP29"/>
<dbReference type="PROSITE" id="PS51257">
    <property type="entry name" value="PROKAR_LIPOPROTEIN"/>
    <property type="match status" value="1"/>
</dbReference>